<dbReference type="Pfam" id="PF00069">
    <property type="entry name" value="Pkinase"/>
    <property type="match status" value="1"/>
</dbReference>
<dbReference type="GO" id="GO:0031434">
    <property type="term" value="F:mitogen-activated protein kinase kinase binding"/>
    <property type="evidence" value="ECO:0007669"/>
    <property type="project" value="TreeGrafter"/>
</dbReference>
<dbReference type="OrthoDB" id="410920at2759"/>
<name>A0A1W0XCA9_HYPEX</name>
<organism evidence="2 3">
    <name type="scientific">Hypsibius exemplaris</name>
    <name type="common">Freshwater tardigrade</name>
    <dbReference type="NCBI Taxonomy" id="2072580"/>
    <lineage>
        <taxon>Eukaryota</taxon>
        <taxon>Metazoa</taxon>
        <taxon>Ecdysozoa</taxon>
        <taxon>Tardigrada</taxon>
        <taxon>Eutardigrada</taxon>
        <taxon>Parachela</taxon>
        <taxon>Hypsibioidea</taxon>
        <taxon>Hypsibiidae</taxon>
        <taxon>Hypsibius</taxon>
    </lineage>
</organism>
<dbReference type="SUPFAM" id="SSF56112">
    <property type="entry name" value="Protein kinase-like (PK-like)"/>
    <property type="match status" value="1"/>
</dbReference>
<dbReference type="InterPro" id="IPR024104">
    <property type="entry name" value="Tribbles/Ser_Thr_kinase_40"/>
</dbReference>
<comment type="caution">
    <text evidence="2">The sequence shown here is derived from an EMBL/GenBank/DDBJ whole genome shotgun (WGS) entry which is preliminary data.</text>
</comment>
<sequence>MAPIFSALSPRRIPLSTVSAVHSNNQHATNYQRARPYTRQMFAHFLAKLDGATGKPSSTSVVHSKSPPVAAAASPLRASALAGCVLTLPLRVGPYELLQPWADEVDWFEARNVETGAKALCKVRRTGDARGMQVAQAESRLAGLDFVNPLIESRRQSLPVTCDSAVVLATAAASQEVQFDFHFYPFLNYQHCLHTHIQAKGRLPEEEARRLFRQICDIVRCSHEAGVAMRDLKMRRLVWKSDSNRGFLFSMLDNCTVFDVDKGDGAACENQATPSYVSPEMCRRPRPSSLSLCKVDIWCLGIILFALVMGRYPFYDPDTQRLLQKVAAARLGPLRPEFSPELQAMLHALLHVDPMLRPDIHSVLQHPWLRVAATESRLVPDTPASE</sequence>
<dbReference type="InterPro" id="IPR011009">
    <property type="entry name" value="Kinase-like_dom_sf"/>
</dbReference>
<feature type="domain" description="Protein kinase" evidence="1">
    <location>
        <begin position="120"/>
        <end position="369"/>
    </location>
</feature>
<protein>
    <submittedName>
        <fullName evidence="2">Tribbles-like protein 2</fullName>
    </submittedName>
</protein>
<keyword evidence="3" id="KW-1185">Reference proteome</keyword>
<dbReference type="PANTHER" id="PTHR22961:SF13">
    <property type="entry name" value="TRIBBLES"/>
    <property type="match status" value="1"/>
</dbReference>
<gene>
    <name evidence="2" type="ORF">BV898_00837</name>
</gene>
<reference evidence="3" key="1">
    <citation type="submission" date="2017-01" db="EMBL/GenBank/DDBJ databases">
        <title>Comparative genomics of anhydrobiosis in the tardigrade Hypsibius dujardini.</title>
        <authorList>
            <person name="Yoshida Y."/>
            <person name="Koutsovoulos G."/>
            <person name="Laetsch D."/>
            <person name="Stevens L."/>
            <person name="Kumar S."/>
            <person name="Horikawa D."/>
            <person name="Ishino K."/>
            <person name="Komine S."/>
            <person name="Tomita M."/>
            <person name="Blaxter M."/>
            <person name="Arakawa K."/>
        </authorList>
    </citation>
    <scope>NUCLEOTIDE SEQUENCE [LARGE SCALE GENOMIC DNA]</scope>
    <source>
        <strain evidence="3">Z151</strain>
    </source>
</reference>
<dbReference type="AlphaFoldDB" id="A0A1W0XCA9"/>
<dbReference type="GO" id="GO:0005634">
    <property type="term" value="C:nucleus"/>
    <property type="evidence" value="ECO:0007669"/>
    <property type="project" value="TreeGrafter"/>
</dbReference>
<dbReference type="Gene3D" id="1.10.510.10">
    <property type="entry name" value="Transferase(Phosphotransferase) domain 1"/>
    <property type="match status" value="1"/>
</dbReference>
<dbReference type="GO" id="GO:0005524">
    <property type="term" value="F:ATP binding"/>
    <property type="evidence" value="ECO:0007669"/>
    <property type="project" value="InterPro"/>
</dbReference>
<proteinExistence type="predicted"/>
<dbReference type="PANTHER" id="PTHR22961">
    <property type="entry name" value="SER/THR PROTEIN KINASE-TRB"/>
    <property type="match status" value="1"/>
</dbReference>
<dbReference type="InterPro" id="IPR000719">
    <property type="entry name" value="Prot_kinase_dom"/>
</dbReference>
<dbReference type="GO" id="GO:0032436">
    <property type="term" value="P:positive regulation of proteasomal ubiquitin-dependent protein catabolic process"/>
    <property type="evidence" value="ECO:0007669"/>
    <property type="project" value="TreeGrafter"/>
</dbReference>
<evidence type="ECO:0000259" key="1">
    <source>
        <dbReference type="PROSITE" id="PS50011"/>
    </source>
</evidence>
<dbReference type="GO" id="GO:0004672">
    <property type="term" value="F:protein kinase activity"/>
    <property type="evidence" value="ECO:0007669"/>
    <property type="project" value="InterPro"/>
</dbReference>
<accession>A0A1W0XCA9</accession>
<dbReference type="SMART" id="SM00220">
    <property type="entry name" value="S_TKc"/>
    <property type="match status" value="1"/>
</dbReference>
<dbReference type="Proteomes" id="UP000192578">
    <property type="component" value="Unassembled WGS sequence"/>
</dbReference>
<dbReference type="PROSITE" id="PS50011">
    <property type="entry name" value="PROTEIN_KINASE_DOM"/>
    <property type="match status" value="1"/>
</dbReference>
<dbReference type="EMBL" id="MTYJ01000003">
    <property type="protein sequence ID" value="OQV25147.1"/>
    <property type="molecule type" value="Genomic_DNA"/>
</dbReference>
<evidence type="ECO:0000313" key="2">
    <source>
        <dbReference type="EMBL" id="OQV25147.1"/>
    </source>
</evidence>
<evidence type="ECO:0000313" key="3">
    <source>
        <dbReference type="Proteomes" id="UP000192578"/>
    </source>
</evidence>